<gene>
    <name evidence="4" type="ORF">RSO01_58300</name>
</gene>
<evidence type="ECO:0000256" key="3">
    <source>
        <dbReference type="RuleBase" id="RU000363"/>
    </source>
</evidence>
<dbReference type="Proteomes" id="UP000321058">
    <property type="component" value="Unassembled WGS sequence"/>
</dbReference>
<dbReference type="InterPro" id="IPR002347">
    <property type="entry name" value="SDR_fam"/>
</dbReference>
<dbReference type="RefSeq" id="WP_147154061.1">
    <property type="nucleotide sequence ID" value="NZ_BKAJ01000107.1"/>
</dbReference>
<evidence type="ECO:0000313" key="5">
    <source>
        <dbReference type="Proteomes" id="UP000321058"/>
    </source>
</evidence>
<name>A0A512NI80_9HYPH</name>
<keyword evidence="5" id="KW-1185">Reference proteome</keyword>
<dbReference type="PROSITE" id="PS00061">
    <property type="entry name" value="ADH_SHORT"/>
    <property type="match status" value="1"/>
</dbReference>
<proteinExistence type="inferred from homology"/>
<keyword evidence="2" id="KW-0560">Oxidoreductase</keyword>
<dbReference type="EMBL" id="BKAJ01000107">
    <property type="protein sequence ID" value="GEP58664.1"/>
    <property type="molecule type" value="Genomic_DNA"/>
</dbReference>
<reference evidence="4 5" key="1">
    <citation type="submission" date="2019-07" db="EMBL/GenBank/DDBJ databases">
        <title>Whole genome shotgun sequence of Reyranella soli NBRC 108950.</title>
        <authorList>
            <person name="Hosoyama A."/>
            <person name="Uohara A."/>
            <person name="Ohji S."/>
            <person name="Ichikawa N."/>
        </authorList>
    </citation>
    <scope>NUCLEOTIDE SEQUENCE [LARGE SCALE GENOMIC DNA]</scope>
    <source>
        <strain evidence="4 5">NBRC 108950</strain>
    </source>
</reference>
<dbReference type="PRINTS" id="PR00080">
    <property type="entry name" value="SDRFAMILY"/>
</dbReference>
<comment type="caution">
    <text evidence="4">The sequence shown here is derived from an EMBL/GenBank/DDBJ whole genome shotgun (WGS) entry which is preliminary data.</text>
</comment>
<accession>A0A512NI80</accession>
<sequence>MNVKGQAAIVTGGASGLGGATASALAAAGAKVAIFDLQDELGAAKAKEIGGLYVKTNVADAANTEASVKTVVEKLGAPRVVVNCAGIGRAARTISKSGPHDLQMFAQVIQVNLIGTFNVIRLASWAMSQAEPMDDGERGVIINTASVAAFDGQIGQAAYSASKGGVVGMTLPIARDLSSMGIRVCTIAPGLFLTPMMMGLSAEAQKSLGAQVPFPPRLGDPKEYAQLAMSIVENHMLNGETIRLDGAIRMAPR</sequence>
<protein>
    <submittedName>
        <fullName evidence="4">3-hydroxyacyl-CoA dehydrogenase</fullName>
    </submittedName>
</protein>
<evidence type="ECO:0000256" key="2">
    <source>
        <dbReference type="ARBA" id="ARBA00023002"/>
    </source>
</evidence>
<dbReference type="InterPro" id="IPR036291">
    <property type="entry name" value="NAD(P)-bd_dom_sf"/>
</dbReference>
<dbReference type="InterPro" id="IPR020904">
    <property type="entry name" value="Sc_DH/Rdtase_CS"/>
</dbReference>
<dbReference type="FunFam" id="3.40.50.720:FF:000215">
    <property type="entry name" value="3-hydroxyacyl-CoA dehydrogenase type-2"/>
    <property type="match status" value="1"/>
</dbReference>
<dbReference type="SUPFAM" id="SSF51735">
    <property type="entry name" value="NAD(P)-binding Rossmann-fold domains"/>
    <property type="match status" value="1"/>
</dbReference>
<dbReference type="PRINTS" id="PR00081">
    <property type="entry name" value="GDHRDH"/>
</dbReference>
<dbReference type="AlphaFoldDB" id="A0A512NI80"/>
<dbReference type="PANTHER" id="PTHR43658:SF8">
    <property type="entry name" value="17-BETA-HYDROXYSTEROID DEHYDROGENASE 14-RELATED"/>
    <property type="match status" value="1"/>
</dbReference>
<evidence type="ECO:0000256" key="1">
    <source>
        <dbReference type="ARBA" id="ARBA00006484"/>
    </source>
</evidence>
<dbReference type="PANTHER" id="PTHR43658">
    <property type="entry name" value="SHORT-CHAIN DEHYDROGENASE/REDUCTASE"/>
    <property type="match status" value="1"/>
</dbReference>
<dbReference type="Gene3D" id="3.40.50.720">
    <property type="entry name" value="NAD(P)-binding Rossmann-like Domain"/>
    <property type="match status" value="1"/>
</dbReference>
<dbReference type="GO" id="GO:0016491">
    <property type="term" value="F:oxidoreductase activity"/>
    <property type="evidence" value="ECO:0007669"/>
    <property type="project" value="UniProtKB-KW"/>
</dbReference>
<dbReference type="OrthoDB" id="9795647at2"/>
<organism evidence="4 5">
    <name type="scientific">Reyranella soli</name>
    <dbReference type="NCBI Taxonomy" id="1230389"/>
    <lineage>
        <taxon>Bacteria</taxon>
        <taxon>Pseudomonadati</taxon>
        <taxon>Pseudomonadota</taxon>
        <taxon>Alphaproteobacteria</taxon>
        <taxon>Hyphomicrobiales</taxon>
        <taxon>Reyranellaceae</taxon>
        <taxon>Reyranella</taxon>
    </lineage>
</organism>
<dbReference type="Pfam" id="PF00106">
    <property type="entry name" value="adh_short"/>
    <property type="match status" value="1"/>
</dbReference>
<evidence type="ECO:0000313" key="4">
    <source>
        <dbReference type="EMBL" id="GEP58664.1"/>
    </source>
</evidence>
<comment type="similarity">
    <text evidence="1 3">Belongs to the short-chain dehydrogenases/reductases (SDR) family.</text>
</comment>